<dbReference type="CDD" id="cd00096">
    <property type="entry name" value="Ig"/>
    <property type="match status" value="2"/>
</dbReference>
<evidence type="ECO:0000313" key="12">
    <source>
        <dbReference type="EMBL" id="BES89964.1"/>
    </source>
</evidence>
<dbReference type="Gene3D" id="2.60.40.10">
    <property type="entry name" value="Immunoglobulins"/>
    <property type="match status" value="5"/>
</dbReference>
<feature type="domain" description="Ig-like" evidence="11">
    <location>
        <begin position="347"/>
        <end position="422"/>
    </location>
</feature>
<feature type="non-terminal residue" evidence="12">
    <location>
        <position position="1"/>
    </location>
</feature>
<dbReference type="Pfam" id="PF13927">
    <property type="entry name" value="Ig_3"/>
    <property type="match status" value="5"/>
</dbReference>
<dbReference type="InterPro" id="IPR007110">
    <property type="entry name" value="Ig-like_dom"/>
</dbReference>
<dbReference type="Gene3D" id="3.30.200.20">
    <property type="entry name" value="Phosphorylase Kinase, domain 1"/>
    <property type="match status" value="1"/>
</dbReference>
<keyword evidence="6" id="KW-0547">Nucleotide-binding</keyword>
<dbReference type="SUPFAM" id="SSF56112">
    <property type="entry name" value="Protein kinase-like (PK-like)"/>
    <property type="match status" value="1"/>
</dbReference>
<keyword evidence="4" id="KW-0325">Glycoprotein</keyword>
<evidence type="ECO:0000256" key="2">
    <source>
        <dbReference type="ARBA" id="ARBA00022729"/>
    </source>
</evidence>
<feature type="binding site" evidence="6">
    <location>
        <position position="693"/>
    </location>
    <ligand>
        <name>ATP</name>
        <dbReference type="ChEBI" id="CHEBI:30616"/>
    </ligand>
</feature>
<evidence type="ECO:0000256" key="4">
    <source>
        <dbReference type="ARBA" id="ARBA00023180"/>
    </source>
</evidence>
<feature type="domain" description="Ig-like" evidence="11">
    <location>
        <begin position="154"/>
        <end position="236"/>
    </location>
</feature>
<dbReference type="PANTHER" id="PTHR45080">
    <property type="entry name" value="CONTACTIN 5"/>
    <property type="match status" value="1"/>
</dbReference>
<feature type="domain" description="Protein kinase" evidence="10">
    <location>
        <begin position="659"/>
        <end position="790"/>
    </location>
</feature>
<keyword evidence="12" id="KW-0675">Receptor</keyword>
<evidence type="ECO:0000259" key="10">
    <source>
        <dbReference type="PROSITE" id="PS50011"/>
    </source>
</evidence>
<sequence>MKNRLLGLLLLSLTTGAVSGETLKFEVTEKRREVVATVGQNVNLTCSLEKESPSKVSWQKDGSKINTQNVPRVKLHKEVLTIRNVKVKDGGEYSCFPEEHGSSHKTSEQKGPRQIILRVDKGKLAIDNFKDLEDGAHEDDEHDTPVSDEEYGVPSFTNYTSMHDLIAKIVGDNCTLSCLSYGVPTPVIKWYRDDTEIAAAHNSELHIFTIKKEDSGNYSCEVSNMNGTIRHTTQLLVFDSDDELPIITETPTNMSVSIGQSAIFNCKVASKFHSLIQWVQHNSPIIFNAGTPLEHIIQSDQRRRVVSEGMLIINSTQLEDTGWYTCLVNSPKGFAYSSASLHVRAVPPVFTKPEKMHIISIKPAGSTLRLTCHAKGVPTPTIKWLKNGQPPKRSLGSVKYGRWSLSLEDLVTSDTGNYSCEVCNHECIYFTHKVMVQERMRHRPILTLAPINKTQVVGSTAMFKCQFLSDLHPHLGWYEGKVSVPNTTESDFLETLVKTGDDNNTDPEVLVLNNITHEDEGWYTCIAGNTLGFSHSSAYLTVVDELEQDQDKDALPFNVIFAISVAVVCLFLILLVLNSLRTLKREKIKKLHALEAERAAAITQWIKKVIVEKQCHEQDTLLPIVKIEKQKSRVANPDSLVSEYELPLDGDWEFPRSSLELSEVLGEGAFGKVVKAEARGIAQPDFSSIVAVKMLKEGHTDAELMVLVSEMEMMKMIGRHTNIINLLGCCTQGGPLYVIVEFAPYGNLRDFLRQHRPPSGYEPAIGEHLIDRNTLTQKDLVSFAYQVARG</sequence>
<dbReference type="InterPro" id="IPR001245">
    <property type="entry name" value="Ser-Thr/Tyr_kinase_cat_dom"/>
</dbReference>
<keyword evidence="5" id="KW-0393">Immunoglobulin domain</keyword>
<gene>
    <name evidence="12" type="ORF">NTJ_02772</name>
</gene>
<dbReference type="Proteomes" id="UP001307889">
    <property type="component" value="Chromosome 2"/>
</dbReference>
<dbReference type="InterPro" id="IPR003598">
    <property type="entry name" value="Ig_sub2"/>
</dbReference>
<dbReference type="InterPro" id="IPR003599">
    <property type="entry name" value="Ig_sub"/>
</dbReference>
<dbReference type="PROSITE" id="PS50835">
    <property type="entry name" value="IG_LIKE"/>
    <property type="match status" value="5"/>
</dbReference>
<feature type="domain" description="Ig-like" evidence="11">
    <location>
        <begin position="444"/>
        <end position="541"/>
    </location>
</feature>
<evidence type="ECO:0000256" key="5">
    <source>
        <dbReference type="ARBA" id="ARBA00023319"/>
    </source>
</evidence>
<dbReference type="PROSITE" id="PS50011">
    <property type="entry name" value="PROTEIN_KINASE_DOM"/>
    <property type="match status" value="1"/>
</dbReference>
<dbReference type="InterPro" id="IPR000719">
    <property type="entry name" value="Prot_kinase_dom"/>
</dbReference>
<name>A0ABN7ACF7_9HEMI</name>
<reference evidence="12 13" key="1">
    <citation type="submission" date="2023-09" db="EMBL/GenBank/DDBJ databases">
        <title>Nesidiocoris tenuis whole genome shotgun sequence.</title>
        <authorList>
            <person name="Shibata T."/>
            <person name="Shimoda M."/>
            <person name="Kobayashi T."/>
            <person name="Uehara T."/>
        </authorList>
    </citation>
    <scope>NUCLEOTIDE SEQUENCE [LARGE SCALE GENOMIC DNA]</scope>
    <source>
        <strain evidence="12 13">Japan</strain>
    </source>
</reference>
<comment type="subcellular location">
    <subcellularLocation>
        <location evidence="1">Membrane</location>
        <topology evidence="1">Single-pass membrane protein</topology>
    </subcellularLocation>
</comment>
<evidence type="ECO:0000256" key="6">
    <source>
        <dbReference type="PROSITE-ProRule" id="PRU10141"/>
    </source>
</evidence>
<dbReference type="SUPFAM" id="SSF48726">
    <property type="entry name" value="Immunoglobulin"/>
    <property type="match status" value="5"/>
</dbReference>
<dbReference type="PIRSF" id="PIRSF000615">
    <property type="entry name" value="TyrPK_CSF1-R"/>
    <property type="match status" value="1"/>
</dbReference>
<dbReference type="EMBL" id="AP028910">
    <property type="protein sequence ID" value="BES89964.1"/>
    <property type="molecule type" value="Genomic_DNA"/>
</dbReference>
<evidence type="ECO:0000256" key="8">
    <source>
        <dbReference type="SAM" id="Phobius"/>
    </source>
</evidence>
<evidence type="ECO:0000256" key="9">
    <source>
        <dbReference type="SAM" id="SignalP"/>
    </source>
</evidence>
<dbReference type="InterPro" id="IPR013783">
    <property type="entry name" value="Ig-like_fold"/>
</dbReference>
<feature type="chain" id="PRO_5046648682" evidence="9">
    <location>
        <begin position="21"/>
        <end position="790"/>
    </location>
</feature>
<feature type="signal peptide" evidence="9">
    <location>
        <begin position="1"/>
        <end position="20"/>
    </location>
</feature>
<dbReference type="SMART" id="SM00408">
    <property type="entry name" value="IGc2"/>
    <property type="match status" value="5"/>
</dbReference>
<organism evidence="12 13">
    <name type="scientific">Nesidiocoris tenuis</name>
    <dbReference type="NCBI Taxonomy" id="355587"/>
    <lineage>
        <taxon>Eukaryota</taxon>
        <taxon>Metazoa</taxon>
        <taxon>Ecdysozoa</taxon>
        <taxon>Arthropoda</taxon>
        <taxon>Hexapoda</taxon>
        <taxon>Insecta</taxon>
        <taxon>Pterygota</taxon>
        <taxon>Neoptera</taxon>
        <taxon>Paraneoptera</taxon>
        <taxon>Hemiptera</taxon>
        <taxon>Heteroptera</taxon>
        <taxon>Panheteroptera</taxon>
        <taxon>Cimicomorpha</taxon>
        <taxon>Miridae</taxon>
        <taxon>Dicyphina</taxon>
        <taxon>Nesidiocoris</taxon>
    </lineage>
</organism>
<evidence type="ECO:0000256" key="1">
    <source>
        <dbReference type="ARBA" id="ARBA00004167"/>
    </source>
</evidence>
<feature type="domain" description="Ig-like" evidence="11">
    <location>
        <begin position="245"/>
        <end position="342"/>
    </location>
</feature>
<keyword evidence="6" id="KW-0067">ATP-binding</keyword>
<keyword evidence="8" id="KW-0472">Membrane</keyword>
<dbReference type="InterPro" id="IPR036179">
    <property type="entry name" value="Ig-like_dom_sf"/>
</dbReference>
<keyword evidence="8" id="KW-1133">Transmembrane helix</keyword>
<dbReference type="InterPro" id="IPR017441">
    <property type="entry name" value="Protein_kinase_ATP_BS"/>
</dbReference>
<feature type="transmembrane region" description="Helical" evidence="8">
    <location>
        <begin position="559"/>
        <end position="580"/>
    </location>
</feature>
<keyword evidence="2 9" id="KW-0732">Signal</keyword>
<keyword evidence="8" id="KW-0812">Transmembrane</keyword>
<dbReference type="PROSITE" id="PS00107">
    <property type="entry name" value="PROTEIN_KINASE_ATP"/>
    <property type="match status" value="1"/>
</dbReference>
<feature type="region of interest" description="Disordered" evidence="7">
    <location>
        <begin position="131"/>
        <end position="152"/>
    </location>
</feature>
<feature type="compositionally biased region" description="Acidic residues" evidence="7">
    <location>
        <begin position="136"/>
        <end position="151"/>
    </location>
</feature>
<keyword evidence="13" id="KW-1185">Reference proteome</keyword>
<evidence type="ECO:0000256" key="3">
    <source>
        <dbReference type="ARBA" id="ARBA00023157"/>
    </source>
</evidence>
<dbReference type="SMART" id="SM00409">
    <property type="entry name" value="IG"/>
    <property type="match status" value="5"/>
</dbReference>
<dbReference type="Pfam" id="PF07714">
    <property type="entry name" value="PK_Tyr_Ser-Thr"/>
    <property type="match status" value="1"/>
</dbReference>
<evidence type="ECO:0000256" key="7">
    <source>
        <dbReference type="SAM" id="MobiDB-lite"/>
    </source>
</evidence>
<protein>
    <submittedName>
        <fullName evidence="12">Fibroblast growth factor receptor</fullName>
    </submittedName>
</protein>
<evidence type="ECO:0000259" key="11">
    <source>
        <dbReference type="PROSITE" id="PS50835"/>
    </source>
</evidence>
<keyword evidence="3" id="KW-1015">Disulfide bond</keyword>
<accession>A0ABN7ACF7</accession>
<evidence type="ECO:0000313" key="13">
    <source>
        <dbReference type="Proteomes" id="UP001307889"/>
    </source>
</evidence>
<proteinExistence type="predicted"/>
<dbReference type="InterPro" id="IPR050958">
    <property type="entry name" value="Cell_Adh-Cytoskel_Orgn"/>
</dbReference>
<dbReference type="InterPro" id="IPR011009">
    <property type="entry name" value="Kinase-like_dom_sf"/>
</dbReference>
<dbReference type="PANTHER" id="PTHR45080:SF8">
    <property type="entry name" value="IG-LIKE DOMAIN-CONTAINING PROTEIN"/>
    <property type="match status" value="1"/>
</dbReference>
<feature type="domain" description="Ig-like" evidence="11">
    <location>
        <begin position="25"/>
        <end position="95"/>
    </location>
</feature>